<dbReference type="InterPro" id="IPR025586">
    <property type="entry name" value="PcfJ"/>
</dbReference>
<organism evidence="4 5">
    <name type="scientific">Tepidimonas charontis</name>
    <dbReference type="NCBI Taxonomy" id="2267262"/>
    <lineage>
        <taxon>Bacteria</taxon>
        <taxon>Pseudomonadati</taxon>
        <taxon>Pseudomonadota</taxon>
        <taxon>Betaproteobacteria</taxon>
        <taxon>Burkholderiales</taxon>
        <taxon>Tepidimonas</taxon>
    </lineage>
</organism>
<comment type="caution">
    <text evidence="4">The sequence shown here is derived from an EMBL/GenBank/DDBJ whole genome shotgun (WGS) entry which is preliminary data.</text>
</comment>
<keyword evidence="2" id="KW-0378">Hydrolase</keyword>
<evidence type="ECO:0000256" key="1">
    <source>
        <dbReference type="ARBA" id="ARBA00022723"/>
    </source>
</evidence>
<protein>
    <submittedName>
        <fullName evidence="4">PcfJ-like protein</fullName>
    </submittedName>
</protein>
<evidence type="ECO:0000313" key="5">
    <source>
        <dbReference type="Proteomes" id="UP000318294"/>
    </source>
</evidence>
<dbReference type="Pfam" id="PF08797">
    <property type="entry name" value="HIRAN"/>
    <property type="match status" value="1"/>
</dbReference>
<accession>A0A554X9G0</accession>
<dbReference type="InterPro" id="IPR014905">
    <property type="entry name" value="HIRAN"/>
</dbReference>
<gene>
    <name evidence="4" type="ORF">Tchar_02070</name>
</gene>
<dbReference type="EMBL" id="VJON01000038">
    <property type="protein sequence ID" value="TSE32485.1"/>
    <property type="molecule type" value="Genomic_DNA"/>
</dbReference>
<dbReference type="GO" id="GO:0008270">
    <property type="term" value="F:zinc ion binding"/>
    <property type="evidence" value="ECO:0007669"/>
    <property type="project" value="InterPro"/>
</dbReference>
<name>A0A554X9G0_9BURK</name>
<proteinExistence type="predicted"/>
<feature type="domain" description="HIRAN" evidence="3">
    <location>
        <begin position="313"/>
        <end position="415"/>
    </location>
</feature>
<sequence length="416" mass="46301">MACAACILALLDVLPANKRPESALALVRELDGLHSYLLFIGKDEGSEPLPSRLVVEAHLRSFARGWEATWCKLRQRFWPLYRQLADANDFLVAAAEEAARLTCRRHGPPERHLAVAWIASHGLFGLLRDSARWHAWRPRQRQAMPDIDFTLPALVGEWHDGGSAARELLTAQALQEEGEAMHHCVGSYWERCVAGEPIFALTDAQGQRATAQYQPVVLASARDEITYRLVQLRGPCNQEVGKKLSRFASQLAKVINAPERQDARRAALAAIDTLRRLQRDARHAPALPALDATSRARLLPVLARLSFEPAAPGTLLVAHVAGVDYHDFPRLEVQGLARFAAGDTLHVIREPDNPRDALAVRIDWQGHRLGYVPRPDNAEIARRLAAGEGLVCRITRFTPTAPNWRKIEVVITEDRA</sequence>
<reference evidence="4 5" key="1">
    <citation type="submission" date="2019-07" db="EMBL/GenBank/DDBJ databases">
        <title>Tepidimonas charontis SPSP-6 draft genome.</title>
        <authorList>
            <person name="Da Costa M.S."/>
            <person name="Froufe H.J.C."/>
            <person name="Egas C."/>
            <person name="Albuquerque L."/>
        </authorList>
    </citation>
    <scope>NUCLEOTIDE SEQUENCE [LARGE SCALE GENOMIC DNA]</scope>
    <source>
        <strain evidence="4 5">SPSP-6</strain>
    </source>
</reference>
<evidence type="ECO:0000259" key="3">
    <source>
        <dbReference type="SMART" id="SM00910"/>
    </source>
</evidence>
<keyword evidence="1" id="KW-0479">Metal-binding</keyword>
<dbReference type="Gene3D" id="3.30.70.2330">
    <property type="match status" value="1"/>
</dbReference>
<dbReference type="Proteomes" id="UP000318294">
    <property type="component" value="Unassembled WGS sequence"/>
</dbReference>
<dbReference type="SMART" id="SM00910">
    <property type="entry name" value="HIRAN"/>
    <property type="match status" value="1"/>
</dbReference>
<evidence type="ECO:0000313" key="4">
    <source>
        <dbReference type="EMBL" id="TSE32485.1"/>
    </source>
</evidence>
<evidence type="ECO:0000256" key="2">
    <source>
        <dbReference type="ARBA" id="ARBA00022801"/>
    </source>
</evidence>
<dbReference type="AlphaFoldDB" id="A0A554X9G0"/>
<dbReference type="GO" id="GO:0003676">
    <property type="term" value="F:nucleic acid binding"/>
    <property type="evidence" value="ECO:0007669"/>
    <property type="project" value="InterPro"/>
</dbReference>
<keyword evidence="5" id="KW-1185">Reference proteome</keyword>
<dbReference type="Pfam" id="PF14284">
    <property type="entry name" value="PcfJ"/>
    <property type="match status" value="1"/>
</dbReference>
<dbReference type="GO" id="GO:0016818">
    <property type="term" value="F:hydrolase activity, acting on acid anhydrides, in phosphorus-containing anhydrides"/>
    <property type="evidence" value="ECO:0007669"/>
    <property type="project" value="InterPro"/>
</dbReference>